<dbReference type="Gene3D" id="3.40.800.20">
    <property type="entry name" value="Histone deacetylase domain"/>
    <property type="match status" value="2"/>
</dbReference>
<dbReference type="EMBL" id="LNRQ01000006">
    <property type="protein sequence ID" value="KZM89672.1"/>
    <property type="molecule type" value="Genomic_DNA"/>
</dbReference>
<dbReference type="InterPro" id="IPR037138">
    <property type="entry name" value="His_deacetylse_dom_sf"/>
</dbReference>
<dbReference type="InterPro" id="IPR023801">
    <property type="entry name" value="His_deacetylse_dom"/>
</dbReference>
<protein>
    <recommendedName>
        <fullName evidence="3">histone deacetylase</fullName>
        <ecNumber evidence="3">3.5.1.98</ecNumber>
    </recommendedName>
</protein>
<gene>
    <name evidence="9" type="ORF">DCAR_022965</name>
</gene>
<organism evidence="9">
    <name type="scientific">Daucus carota subsp. sativus</name>
    <name type="common">Carrot</name>
    <dbReference type="NCBI Taxonomy" id="79200"/>
    <lineage>
        <taxon>Eukaryota</taxon>
        <taxon>Viridiplantae</taxon>
        <taxon>Streptophyta</taxon>
        <taxon>Embryophyta</taxon>
        <taxon>Tracheophyta</taxon>
        <taxon>Spermatophyta</taxon>
        <taxon>Magnoliopsida</taxon>
        <taxon>eudicotyledons</taxon>
        <taxon>Gunneridae</taxon>
        <taxon>Pentapetalae</taxon>
        <taxon>asterids</taxon>
        <taxon>campanulids</taxon>
        <taxon>Apiales</taxon>
        <taxon>Apiaceae</taxon>
        <taxon>Apioideae</taxon>
        <taxon>Scandiceae</taxon>
        <taxon>Daucinae</taxon>
        <taxon>Daucus</taxon>
        <taxon>Daucus sect. Daucus</taxon>
    </lineage>
</organism>
<evidence type="ECO:0000259" key="8">
    <source>
        <dbReference type="Pfam" id="PF00850"/>
    </source>
</evidence>
<evidence type="ECO:0000256" key="3">
    <source>
        <dbReference type="ARBA" id="ARBA00012111"/>
    </source>
</evidence>
<evidence type="ECO:0000256" key="2">
    <source>
        <dbReference type="ARBA" id="ARBA00006457"/>
    </source>
</evidence>
<dbReference type="EC" id="3.5.1.98" evidence="3"/>
<dbReference type="AlphaFoldDB" id="A0A161ZQ19"/>
<evidence type="ECO:0000313" key="9">
    <source>
        <dbReference type="EMBL" id="KZM89672.1"/>
    </source>
</evidence>
<accession>A0A161ZQ19</accession>
<keyword evidence="5" id="KW-0378">Hydrolase</keyword>
<dbReference type="InterPro" id="IPR023696">
    <property type="entry name" value="Ureohydrolase_dom_sf"/>
</dbReference>
<dbReference type="GO" id="GO:0141221">
    <property type="term" value="F:histone deacetylase activity, hydrolytic mechanism"/>
    <property type="evidence" value="ECO:0007669"/>
    <property type="project" value="UniProtKB-EC"/>
</dbReference>
<feature type="domain" description="Histone deacetylase" evidence="8">
    <location>
        <begin position="122"/>
        <end position="329"/>
    </location>
</feature>
<dbReference type="PANTHER" id="PTHR10625:SF44">
    <property type="entry name" value="HISTONE DEACETYLASE 19"/>
    <property type="match status" value="1"/>
</dbReference>
<dbReference type="PRINTS" id="PR01270">
    <property type="entry name" value="HDASUPER"/>
</dbReference>
<dbReference type="GO" id="GO:0040029">
    <property type="term" value="P:epigenetic regulation of gene expression"/>
    <property type="evidence" value="ECO:0007669"/>
    <property type="project" value="TreeGrafter"/>
</dbReference>
<sequence length="571" mass="63824">MSSFEHTIEFSWTKSFERTRTCVVQSVDILAEVAPGDFQVIVNESDEVIAEAGGENPIEPLEFSFDDVRTGRVYDLYEQVVNSCNVLHPITKQFLVDNVVDCGMKLASLGPENDVDCGYEIDALTYTGGSVGGAVELNHGSCDIAINWAGGLHHAKKCETSGFCYVNDIVLAILELLKVHERVLYVDIDIHHGDGVEELFYTTDRVMTVSFHKFGDYFPGTGDVRDIGHGTGKYYSLNVPLDDGIDDESYQSLFKPIMGKVMEVYRPGAVILQCGADSLSGDRLGCFNLSIKGHAECVRYMRSFNVPLLLLGGGGYTISNVARCWCYETGVALGTEIEDKMPQHEYYEYFGPDYTLHVAPSNMENKNSRTILDDIRAKLLNDLSKLQHAPSVPFQERPPDTALPETGVALGTEIEDKMPQHEYYEYFGPDYTLHVAPSNMENKNSRTILDDIRAKLLNDLSKLQHAPSVPFQERPPDTALPETKISTMIMKGGMQRETDMDVDERRIPLYGRVKRELLKPELKDVEIKKVLRLDNVRGGVDMDATCTEAAVTKVTVYHSENDVVYQAKCEF</sequence>
<keyword evidence="4" id="KW-0678">Repressor</keyword>
<comment type="similarity">
    <text evidence="2">Belongs to the histone deacetylase family. HD type 1 subfamily.</text>
</comment>
<evidence type="ECO:0000256" key="6">
    <source>
        <dbReference type="ARBA" id="ARBA00022853"/>
    </source>
</evidence>
<dbReference type="InterPro" id="IPR003084">
    <property type="entry name" value="HDAC_I/II"/>
</dbReference>
<comment type="catalytic activity">
    <reaction evidence="7">
        <text>N(6)-acetyl-L-lysyl-[histone] + H2O = L-lysyl-[histone] + acetate</text>
        <dbReference type="Rhea" id="RHEA:58196"/>
        <dbReference type="Rhea" id="RHEA-COMP:9845"/>
        <dbReference type="Rhea" id="RHEA-COMP:11338"/>
        <dbReference type="ChEBI" id="CHEBI:15377"/>
        <dbReference type="ChEBI" id="CHEBI:29969"/>
        <dbReference type="ChEBI" id="CHEBI:30089"/>
        <dbReference type="ChEBI" id="CHEBI:61930"/>
        <dbReference type="EC" id="3.5.1.98"/>
    </reaction>
</comment>
<dbReference type="Gramene" id="KZM89672">
    <property type="protein sequence ID" value="KZM89672"/>
    <property type="gene ID" value="DCAR_022965"/>
</dbReference>
<comment type="caution">
    <text evidence="9">The sequence shown here is derived from an EMBL/GenBank/DDBJ whole genome shotgun (WGS) entry which is preliminary data.</text>
</comment>
<evidence type="ECO:0000256" key="7">
    <source>
        <dbReference type="ARBA" id="ARBA00048287"/>
    </source>
</evidence>
<name>A0A161ZQ19_DAUCS</name>
<dbReference type="Pfam" id="PF00850">
    <property type="entry name" value="Hist_deacetyl"/>
    <property type="match status" value="1"/>
</dbReference>
<comment type="cofactor">
    <cofactor evidence="1">
        <name>Zn(2+)</name>
        <dbReference type="ChEBI" id="CHEBI:29105"/>
    </cofactor>
</comment>
<keyword evidence="6" id="KW-0156">Chromatin regulator</keyword>
<dbReference type="PANTHER" id="PTHR10625">
    <property type="entry name" value="HISTONE DEACETYLASE HDAC1-RELATED"/>
    <property type="match status" value="1"/>
</dbReference>
<dbReference type="GO" id="GO:0005634">
    <property type="term" value="C:nucleus"/>
    <property type="evidence" value="ECO:0007669"/>
    <property type="project" value="TreeGrafter"/>
</dbReference>
<evidence type="ECO:0000256" key="1">
    <source>
        <dbReference type="ARBA" id="ARBA00001947"/>
    </source>
</evidence>
<evidence type="ECO:0000256" key="4">
    <source>
        <dbReference type="ARBA" id="ARBA00022491"/>
    </source>
</evidence>
<reference evidence="9" key="1">
    <citation type="journal article" date="2016" name="Nat. Genet.">
        <title>A high-quality carrot genome assembly provides new insights into carotenoid accumulation and asterid genome evolution.</title>
        <authorList>
            <person name="Iorizzo M."/>
            <person name="Ellison S."/>
            <person name="Senalik D."/>
            <person name="Zeng P."/>
            <person name="Satapoomin P."/>
            <person name="Huang J."/>
            <person name="Bowman M."/>
            <person name="Iovene M."/>
            <person name="Sanseverino W."/>
            <person name="Cavagnaro P."/>
            <person name="Yildiz M."/>
            <person name="Macko-Podgorni A."/>
            <person name="Moranska E."/>
            <person name="Grzebelus E."/>
            <person name="Grzebelus D."/>
            <person name="Ashrafi H."/>
            <person name="Zheng Z."/>
            <person name="Cheng S."/>
            <person name="Spooner D."/>
            <person name="Van Deynze A."/>
            <person name="Simon P."/>
        </authorList>
    </citation>
    <scope>NUCLEOTIDE SEQUENCE [LARGE SCALE GENOMIC DNA]</scope>
    <source>
        <tissue evidence="9">Leaf</tissue>
    </source>
</reference>
<dbReference type="SUPFAM" id="SSF52768">
    <property type="entry name" value="Arginase/deacetylase"/>
    <property type="match status" value="1"/>
</dbReference>
<dbReference type="PRINTS" id="PR01271">
    <property type="entry name" value="HISDACETLASE"/>
</dbReference>
<evidence type="ECO:0000256" key="5">
    <source>
        <dbReference type="ARBA" id="ARBA00022801"/>
    </source>
</evidence>
<dbReference type="InterPro" id="IPR000286">
    <property type="entry name" value="HDACs"/>
</dbReference>
<dbReference type="STRING" id="79200.A0A161ZQ19"/>
<proteinExistence type="inferred from homology"/>